<dbReference type="InterPro" id="IPR035136">
    <property type="entry name" value="DUF5486"/>
</dbReference>
<sequence>MKVFLIVALLLWLLKTTKSIVFLISLKNSSKKISMQKVDYEKIREQKTEMMRRFKESHDKALREGTITYRKI</sequence>
<reference evidence="1" key="1">
    <citation type="submission" date="2018-03" db="EMBL/GenBank/DDBJ databases">
        <title>Phage therapy in agriculture - a green tech approach to combat plant pathogenic bacteria.</title>
        <authorList>
            <person name="Carstens A.B."/>
            <person name="Djurhuus A.M."/>
            <person name="Hansen L.H."/>
        </authorList>
    </citation>
    <scope>NUCLEOTIDE SEQUENCE [LARGE SCALE GENOMIC DNA]</scope>
</reference>
<evidence type="ECO:0000313" key="1">
    <source>
        <dbReference type="EMBL" id="AWD90487.1"/>
    </source>
</evidence>
<dbReference type="KEGG" id="vg:65112629"/>
<proteinExistence type="predicted"/>
<dbReference type="Pfam" id="PF17588">
    <property type="entry name" value="DUF5486"/>
    <property type="match status" value="1"/>
</dbReference>
<accession>A0A2S1GM69</accession>
<dbReference type="RefSeq" id="YP_010094995.1">
    <property type="nucleotide sequence ID" value="NC_055743.1"/>
</dbReference>
<dbReference type="Proteomes" id="UP000246316">
    <property type="component" value="Segment"/>
</dbReference>
<organism evidence="1 2">
    <name type="scientific">Erwinia phage Cronus</name>
    <dbReference type="NCBI Taxonomy" id="2163633"/>
    <lineage>
        <taxon>Viruses</taxon>
        <taxon>Duplodnaviria</taxon>
        <taxon>Heunggongvirae</taxon>
        <taxon>Uroviricota</taxon>
        <taxon>Caudoviricetes</taxon>
        <taxon>Pantevenvirales</taxon>
        <taxon>Straboviridae</taxon>
        <taxon>Tevenvirinae</taxon>
        <taxon>Risoevirus</taxon>
        <taxon>Risoevirus cronus</taxon>
        <taxon>Roskildevirus cronus</taxon>
    </lineage>
</organism>
<name>A0A2S1GM69_9CAUD</name>
<protein>
    <submittedName>
        <fullName evidence="1">Uncharacterized protein</fullName>
    </submittedName>
</protein>
<dbReference type="EMBL" id="MH059636">
    <property type="protein sequence ID" value="AWD90487.1"/>
    <property type="molecule type" value="Genomic_DNA"/>
</dbReference>
<dbReference type="GeneID" id="65112629"/>
<evidence type="ECO:0000313" key="2">
    <source>
        <dbReference type="Proteomes" id="UP000246316"/>
    </source>
</evidence>
<keyword evidence="2" id="KW-1185">Reference proteome</keyword>